<evidence type="ECO:0000256" key="1">
    <source>
        <dbReference type="SAM" id="MobiDB-lite"/>
    </source>
</evidence>
<evidence type="ECO:0000313" key="3">
    <source>
        <dbReference type="Proteomes" id="UP000693981"/>
    </source>
</evidence>
<organism evidence="2 3">
    <name type="scientific">Phytophthora boehmeriae</name>
    <dbReference type="NCBI Taxonomy" id="109152"/>
    <lineage>
        <taxon>Eukaryota</taxon>
        <taxon>Sar</taxon>
        <taxon>Stramenopiles</taxon>
        <taxon>Oomycota</taxon>
        <taxon>Peronosporomycetes</taxon>
        <taxon>Peronosporales</taxon>
        <taxon>Peronosporaceae</taxon>
        <taxon>Phytophthora</taxon>
    </lineage>
</organism>
<dbReference type="AlphaFoldDB" id="A0A8T1V7E3"/>
<sequence>MAIEIYNKDSHREPYKRNKSTSLSPATKDLTPDEIKARRREQWRVNQANYRKRQREKEQQIMHEVKSMFQPMEEYKETTPSLPEVETPTMTMEAWKKTRRREQCRLGQARFRERKRLQKLQVNGERSPKNAYKLRKNFMMVQDPSMSLEDWTKARRREQTRIYQVNNWKRKRELEENLWTGIKQQQ</sequence>
<dbReference type="Proteomes" id="UP000693981">
    <property type="component" value="Unassembled WGS sequence"/>
</dbReference>
<evidence type="ECO:0000313" key="2">
    <source>
        <dbReference type="EMBL" id="KAG7376019.1"/>
    </source>
</evidence>
<proteinExistence type="predicted"/>
<feature type="compositionally biased region" description="Basic and acidic residues" evidence="1">
    <location>
        <begin position="1"/>
        <end position="16"/>
    </location>
</feature>
<gene>
    <name evidence="2" type="ORF">PHYBOEH_001867</name>
</gene>
<comment type="caution">
    <text evidence="2">The sequence shown here is derived from an EMBL/GenBank/DDBJ whole genome shotgun (WGS) entry which is preliminary data.</text>
</comment>
<feature type="non-terminal residue" evidence="2">
    <location>
        <position position="1"/>
    </location>
</feature>
<dbReference type="EMBL" id="JAGDFL010001427">
    <property type="protein sequence ID" value="KAG7376019.1"/>
    <property type="molecule type" value="Genomic_DNA"/>
</dbReference>
<name>A0A8T1V7E3_9STRA</name>
<reference evidence="2" key="1">
    <citation type="submission" date="2021-02" db="EMBL/GenBank/DDBJ databases">
        <authorList>
            <person name="Palmer J.M."/>
        </authorList>
    </citation>
    <scope>NUCLEOTIDE SEQUENCE</scope>
    <source>
        <strain evidence="2">SCRP23</strain>
    </source>
</reference>
<feature type="region of interest" description="Disordered" evidence="1">
    <location>
        <begin position="1"/>
        <end position="35"/>
    </location>
</feature>
<keyword evidence="3" id="KW-1185">Reference proteome</keyword>
<protein>
    <submittedName>
        <fullName evidence="2">Uncharacterized protein</fullName>
    </submittedName>
</protein>
<accession>A0A8T1V7E3</accession>